<evidence type="ECO:0000313" key="3">
    <source>
        <dbReference type="EMBL" id="TKJ39012.1"/>
    </source>
</evidence>
<dbReference type="AlphaFoldDB" id="A0A532UVU1"/>
<dbReference type="SUPFAM" id="SSF49452">
    <property type="entry name" value="Starch-binding domain-like"/>
    <property type="match status" value="1"/>
</dbReference>
<dbReference type="InterPro" id="IPR013229">
    <property type="entry name" value="PEGA"/>
</dbReference>
<dbReference type="Pfam" id="PF08308">
    <property type="entry name" value="PEGA"/>
    <property type="match status" value="1"/>
</dbReference>
<feature type="signal peptide" evidence="1">
    <location>
        <begin position="1"/>
        <end position="19"/>
    </location>
</feature>
<dbReference type="PANTHER" id="PTHR36194">
    <property type="entry name" value="S-LAYER-LIKE PROTEIN"/>
    <property type="match status" value="1"/>
</dbReference>
<name>A0A532UVU1_UNCT6</name>
<evidence type="ECO:0000256" key="1">
    <source>
        <dbReference type="SAM" id="SignalP"/>
    </source>
</evidence>
<dbReference type="PROSITE" id="PS00018">
    <property type="entry name" value="EF_HAND_1"/>
    <property type="match status" value="1"/>
</dbReference>
<dbReference type="PANTHER" id="PTHR36194:SF1">
    <property type="entry name" value="S-LAYER-LIKE PROTEIN"/>
    <property type="match status" value="1"/>
</dbReference>
<feature type="domain" description="PEGA" evidence="2">
    <location>
        <begin position="160"/>
        <end position="228"/>
    </location>
</feature>
<accession>A0A532UVU1</accession>
<evidence type="ECO:0000313" key="4">
    <source>
        <dbReference type="Proteomes" id="UP000317778"/>
    </source>
</evidence>
<evidence type="ECO:0000259" key="2">
    <source>
        <dbReference type="Pfam" id="PF08308"/>
    </source>
</evidence>
<dbReference type="InterPro" id="IPR013784">
    <property type="entry name" value="Carb-bd-like_fold"/>
</dbReference>
<dbReference type="Proteomes" id="UP000317778">
    <property type="component" value="Unassembled WGS sequence"/>
</dbReference>
<dbReference type="GO" id="GO:0030246">
    <property type="term" value="F:carbohydrate binding"/>
    <property type="evidence" value="ECO:0007669"/>
    <property type="project" value="InterPro"/>
</dbReference>
<proteinExistence type="predicted"/>
<dbReference type="InterPro" id="IPR018247">
    <property type="entry name" value="EF_Hand_1_Ca_BS"/>
</dbReference>
<keyword evidence="1" id="KW-0732">Signal</keyword>
<organism evidence="3 4">
    <name type="scientific">candidate division TA06 bacterium B3_TA06</name>
    <dbReference type="NCBI Taxonomy" id="2012487"/>
    <lineage>
        <taxon>Bacteria</taxon>
        <taxon>Bacteria division TA06</taxon>
    </lineage>
</organism>
<dbReference type="EMBL" id="NJBO01000025">
    <property type="protein sequence ID" value="TKJ39012.1"/>
    <property type="molecule type" value="Genomic_DNA"/>
</dbReference>
<gene>
    <name evidence="3" type="ORF">CEE36_10565</name>
</gene>
<feature type="chain" id="PRO_5022142509" description="PEGA domain-containing protein" evidence="1">
    <location>
        <begin position="20"/>
        <end position="340"/>
    </location>
</feature>
<sequence length="340" mass="36889">MVKKLFLAFLAFSLVITFTGCEEFTDWLLEGTTTTGVEGELELADGVEGDLVDANVYLYEDAHFDSSSAESEETDEKDEGTAAEFKLVVDAGEYYLLAWKDVDEDGAVSYGDLVGIYDGKFGADEPEMIEVTEEEMKDVGTIKMYEYEGGGGGGNGGGTGSIQVSSSPSGAAIYLDGTNTAQTTPATLTNVSEGSHNITLTLSGYYDLEKTVNVTKDQTSTVDATLEAKGGVVSVDVDAILFLDGWYINYFYTFNHDVFLTNCVITIPSVDPFIDSDEYGKRSRGQTYTTGNFAYDPNNDGVADGPIPTGTHILLFEGYESYSEQEFSIEKEISVPLRRM</sequence>
<reference evidence="3 4" key="1">
    <citation type="submission" date="2017-06" db="EMBL/GenBank/DDBJ databases">
        <title>Novel microbial phyla capable of carbon fixation and sulfur reduction in deep-sea sediments.</title>
        <authorList>
            <person name="Huang J."/>
            <person name="Baker B."/>
            <person name="Wang Y."/>
        </authorList>
    </citation>
    <scope>NUCLEOTIDE SEQUENCE [LARGE SCALE GENOMIC DNA]</scope>
    <source>
        <strain evidence="3">B3_TA06</strain>
    </source>
</reference>
<comment type="caution">
    <text evidence="3">The sequence shown here is derived from an EMBL/GenBank/DDBJ whole genome shotgun (WGS) entry which is preliminary data.</text>
</comment>
<dbReference type="PROSITE" id="PS51257">
    <property type="entry name" value="PROKAR_LIPOPROTEIN"/>
    <property type="match status" value="1"/>
</dbReference>
<protein>
    <recommendedName>
        <fullName evidence="2">PEGA domain-containing protein</fullName>
    </recommendedName>
</protein>